<evidence type="ECO:0000313" key="2">
    <source>
        <dbReference type="Proteomes" id="UP001337305"/>
    </source>
</evidence>
<organism evidence="1 2">
    <name type="scientific">Flavivirga spongiicola</name>
    <dbReference type="NCBI Taxonomy" id="421621"/>
    <lineage>
        <taxon>Bacteria</taxon>
        <taxon>Pseudomonadati</taxon>
        <taxon>Bacteroidota</taxon>
        <taxon>Flavobacteriia</taxon>
        <taxon>Flavobacteriales</taxon>
        <taxon>Flavobacteriaceae</taxon>
        <taxon>Flavivirga</taxon>
    </lineage>
</organism>
<reference evidence="1 2" key="1">
    <citation type="submission" date="2022-09" db="EMBL/GenBank/DDBJ databases">
        <title>Genome sequencing of Flavivirga sp. MEBiC05379.</title>
        <authorList>
            <person name="Oh H.-M."/>
            <person name="Kwon K.K."/>
            <person name="Park M.J."/>
            <person name="Yang S.-H."/>
        </authorList>
    </citation>
    <scope>NUCLEOTIDE SEQUENCE [LARGE SCALE GENOMIC DNA]</scope>
    <source>
        <strain evidence="1 2">MEBiC05379</strain>
    </source>
</reference>
<name>A0ABU7XTN3_9FLAO</name>
<dbReference type="RefSeq" id="WP_303306081.1">
    <property type="nucleotide sequence ID" value="NZ_JAODOP010000004.1"/>
</dbReference>
<comment type="caution">
    <text evidence="1">The sequence shown here is derived from an EMBL/GenBank/DDBJ whole genome shotgun (WGS) entry which is preliminary data.</text>
</comment>
<dbReference type="Proteomes" id="UP001337305">
    <property type="component" value="Unassembled WGS sequence"/>
</dbReference>
<gene>
    <name evidence="1" type="ORF">N1F79_11410</name>
</gene>
<sequence length="241" mass="28536">MSREVSKDFEEFITFLKNYKLKKVFKNDEVIKNLRKIHKKYYSYLTLISELESLVDDTKLKPEIKKIQFTYIVESSSDILSAVFHSINGSYKSARMMLRSSIETFFKGFCEQDIEGILEEKRIFVIFDSIKEIDYFKKEPQKTMLNSCLSEYGDLCKDTHTAKAINMQKLTAFKYFPSYDDNQMNDISKRILKLIQVYLFLICNRHNSHFQQMHHRNKANIILSIKKSLKPIILNNIDYKG</sequence>
<accession>A0ABU7XTN3</accession>
<dbReference type="EMBL" id="JAODOP010000004">
    <property type="protein sequence ID" value="MEF3833741.1"/>
    <property type="molecule type" value="Genomic_DNA"/>
</dbReference>
<protein>
    <submittedName>
        <fullName evidence="1">Uncharacterized protein</fullName>
    </submittedName>
</protein>
<evidence type="ECO:0000313" key="1">
    <source>
        <dbReference type="EMBL" id="MEF3833741.1"/>
    </source>
</evidence>
<keyword evidence="2" id="KW-1185">Reference proteome</keyword>
<proteinExistence type="predicted"/>